<evidence type="ECO:0000256" key="2">
    <source>
        <dbReference type="ARBA" id="ARBA00022528"/>
    </source>
</evidence>
<accession>A0A9W7A4H4</accession>
<dbReference type="EMBL" id="BRXY01000074">
    <property type="protein sequence ID" value="GMH61779.1"/>
    <property type="molecule type" value="Genomic_DNA"/>
</dbReference>
<evidence type="ECO:0000256" key="4">
    <source>
        <dbReference type="SAM" id="SignalP"/>
    </source>
</evidence>
<comment type="subcellular location">
    <subcellularLocation>
        <location evidence="1">Plastid</location>
        <location evidence="1">Chloroplast</location>
    </subcellularLocation>
</comment>
<dbReference type="GO" id="GO:0015031">
    <property type="term" value="P:protein transport"/>
    <property type="evidence" value="ECO:0007669"/>
    <property type="project" value="InterPro"/>
</dbReference>
<dbReference type="PROSITE" id="PS51257">
    <property type="entry name" value="PROKAR_LIPOPROTEIN"/>
    <property type="match status" value="1"/>
</dbReference>
<dbReference type="PANTHER" id="PTHR33926:SF4">
    <property type="entry name" value="PROTEIN TIC 22, CHLOROPLASTIC"/>
    <property type="match status" value="1"/>
</dbReference>
<reference evidence="6" key="1">
    <citation type="journal article" date="2023" name="Commun. Biol.">
        <title>Genome analysis of Parmales, the sister group of diatoms, reveals the evolutionary specialization of diatoms from phago-mixotrophs to photoautotrophs.</title>
        <authorList>
            <person name="Ban H."/>
            <person name="Sato S."/>
            <person name="Yoshikawa S."/>
            <person name="Yamada K."/>
            <person name="Nakamura Y."/>
            <person name="Ichinomiya M."/>
            <person name="Sato N."/>
            <person name="Blanc-Mathieu R."/>
            <person name="Endo H."/>
            <person name="Kuwata A."/>
            <person name="Ogata H."/>
        </authorList>
    </citation>
    <scope>NUCLEOTIDE SEQUENCE [LARGE SCALE GENOMIC DNA]</scope>
    <source>
        <strain evidence="6">NIES 3701</strain>
    </source>
</reference>
<keyword evidence="4" id="KW-0732">Signal</keyword>
<feature type="signal peptide" evidence="4">
    <location>
        <begin position="1"/>
        <end position="22"/>
    </location>
</feature>
<dbReference type="AlphaFoldDB" id="A0A9W7A4H4"/>
<dbReference type="Proteomes" id="UP001165085">
    <property type="component" value="Unassembled WGS sequence"/>
</dbReference>
<gene>
    <name evidence="5" type="ORF">TrST_g1041</name>
</gene>
<protein>
    <submittedName>
        <fullName evidence="5">Uncharacterized protein</fullName>
    </submittedName>
</protein>
<name>A0A9W7A4H4_9STRA</name>
<organism evidence="5 6">
    <name type="scientific">Triparma strigata</name>
    <dbReference type="NCBI Taxonomy" id="1606541"/>
    <lineage>
        <taxon>Eukaryota</taxon>
        <taxon>Sar</taxon>
        <taxon>Stramenopiles</taxon>
        <taxon>Ochrophyta</taxon>
        <taxon>Bolidophyceae</taxon>
        <taxon>Parmales</taxon>
        <taxon>Triparmaceae</taxon>
        <taxon>Triparma</taxon>
    </lineage>
</organism>
<dbReference type="OrthoDB" id="198213at2759"/>
<comment type="caution">
    <text evidence="5">The sequence shown here is derived from an EMBL/GenBank/DDBJ whole genome shotgun (WGS) entry which is preliminary data.</text>
</comment>
<dbReference type="Gene3D" id="3.40.1350.100">
    <property type="match status" value="2"/>
</dbReference>
<dbReference type="InterPro" id="IPR007378">
    <property type="entry name" value="Tic22-like"/>
</dbReference>
<keyword evidence="3" id="KW-0934">Plastid</keyword>
<evidence type="ECO:0000256" key="3">
    <source>
        <dbReference type="ARBA" id="ARBA00022640"/>
    </source>
</evidence>
<evidence type="ECO:0000256" key="1">
    <source>
        <dbReference type="ARBA" id="ARBA00004229"/>
    </source>
</evidence>
<dbReference type="PANTHER" id="PTHR33926">
    <property type="entry name" value="PROTEIN TIC 22, CHLOROPLASTIC"/>
    <property type="match status" value="1"/>
</dbReference>
<feature type="chain" id="PRO_5040766905" evidence="4">
    <location>
        <begin position="23"/>
        <end position="339"/>
    </location>
</feature>
<proteinExistence type="predicted"/>
<keyword evidence="2" id="KW-0150">Chloroplast</keyword>
<evidence type="ECO:0000313" key="6">
    <source>
        <dbReference type="Proteomes" id="UP001165085"/>
    </source>
</evidence>
<keyword evidence="6" id="KW-1185">Reference proteome</keyword>
<dbReference type="GO" id="GO:0009507">
    <property type="term" value="C:chloroplast"/>
    <property type="evidence" value="ECO:0007669"/>
    <property type="project" value="UniProtKB-SubCell"/>
</dbReference>
<sequence>MRAAPLSLALLVLVSCYSSTTGFLLVPKSPSIISPDTSTSLSSKASSPSSKRLPYKIAAAASLSLVTAGLPKVVTAAGGTAPVQEVTKIATGAFSPKEIIKKSPAISPTSGSLALKKSSGIPVFMVCTRWGSPFMVYGPTGKPTALYFLNPDDAYTMSQEFLQLPSMASGRQSIHIMSTNMERALRQVTAKDVPTGSVGEGDGKVETMEYKLVGGGKERWQAKQLKQQAQEKSVKKAQKLATQQKDAGIPIFTVDGLTNKKGETLLFFSLDDLNKAWTASKISGRPDIEVFDFVDVLKSMEESPEAFKSVKFVSSSQAVEYKNGITKKGNNQAKLPRMR</sequence>
<evidence type="ECO:0000313" key="5">
    <source>
        <dbReference type="EMBL" id="GMH61779.1"/>
    </source>
</evidence>